<dbReference type="GO" id="GO:0007026">
    <property type="term" value="P:negative regulation of microtubule depolymerization"/>
    <property type="evidence" value="ECO:0000318"/>
    <property type="project" value="GO_Central"/>
</dbReference>
<evidence type="ECO:0000256" key="5">
    <source>
        <dbReference type="ARBA" id="ARBA00023212"/>
    </source>
</evidence>
<dbReference type="AlphaFoldDB" id="A0A8V0XFY2"/>
<feature type="region of interest" description="Disordered" evidence="6">
    <location>
        <begin position="126"/>
        <end position="334"/>
    </location>
</feature>
<feature type="compositionally biased region" description="Basic residues" evidence="6">
    <location>
        <begin position="88"/>
        <end position="103"/>
    </location>
</feature>
<dbReference type="Ensembl" id="ENSGALT00010005725.1">
    <property type="protein sequence ID" value="ENSGALP00010003560.1"/>
    <property type="gene ID" value="ENSGALG00010002481.1"/>
</dbReference>
<reference evidence="8" key="3">
    <citation type="submission" date="2025-09" db="UniProtKB">
        <authorList>
            <consortium name="Ensembl"/>
        </authorList>
    </citation>
    <scope>IDENTIFICATION</scope>
    <source>
        <strain evidence="8">broiler</strain>
    </source>
</reference>
<feature type="compositionally biased region" description="Polar residues" evidence="6">
    <location>
        <begin position="518"/>
        <end position="528"/>
    </location>
</feature>
<dbReference type="PANTHER" id="PTHR16076">
    <property type="entry name" value="CYTOSKELETON ASSOCIATED PROTEIN 2-RELATED"/>
    <property type="match status" value="1"/>
</dbReference>
<evidence type="ECO:0000256" key="3">
    <source>
        <dbReference type="ARBA" id="ARBA00022490"/>
    </source>
</evidence>
<feature type="compositionally biased region" description="Basic and acidic residues" evidence="6">
    <location>
        <begin position="757"/>
        <end position="800"/>
    </location>
</feature>
<feature type="compositionally biased region" description="Basic and acidic residues" evidence="6">
    <location>
        <begin position="260"/>
        <end position="273"/>
    </location>
</feature>
<feature type="domain" description="Cytoskeleton-associated protein 2 C-terminal" evidence="7">
    <location>
        <begin position="570"/>
        <end position="787"/>
    </location>
</feature>
<keyword evidence="9" id="KW-1185">Reference proteome</keyword>
<dbReference type="Pfam" id="PF15297">
    <property type="entry name" value="CKAP2_C"/>
    <property type="match status" value="2"/>
</dbReference>
<feature type="compositionally biased region" description="Basic and acidic residues" evidence="6">
    <location>
        <begin position="538"/>
        <end position="551"/>
    </location>
</feature>
<feature type="compositionally biased region" description="Polar residues" evidence="6">
    <location>
        <begin position="845"/>
        <end position="856"/>
    </location>
</feature>
<evidence type="ECO:0000313" key="8">
    <source>
        <dbReference type="Ensembl" id="ENSGALP00010003560.1"/>
    </source>
</evidence>
<dbReference type="GO" id="GO:0015630">
    <property type="term" value="C:microtubule cytoskeleton"/>
    <property type="evidence" value="ECO:0000318"/>
    <property type="project" value="GO_Central"/>
</dbReference>
<feature type="region of interest" description="Disordered" evidence="6">
    <location>
        <begin position="469"/>
        <end position="562"/>
    </location>
</feature>
<dbReference type="OrthoDB" id="9945093at2759"/>
<dbReference type="GeneTree" id="ENSGT00530000063691"/>
<comment type="similarity">
    <text evidence="2">Belongs to the CKAP2 family.</text>
</comment>
<feature type="compositionally biased region" description="Polar residues" evidence="6">
    <location>
        <begin position="489"/>
        <end position="501"/>
    </location>
</feature>
<feature type="region of interest" description="Disordered" evidence="6">
    <location>
        <begin position="65"/>
        <end position="103"/>
    </location>
</feature>
<dbReference type="Proteomes" id="UP000000539">
    <property type="component" value="Chromosome 1"/>
</dbReference>
<proteinExistence type="inferred from homology"/>
<evidence type="ECO:0000256" key="2">
    <source>
        <dbReference type="ARBA" id="ARBA00009468"/>
    </source>
</evidence>
<keyword evidence="3" id="KW-0963">Cytoplasm</keyword>
<dbReference type="InterPro" id="IPR026165">
    <property type="entry name" value="CKAP2_fam"/>
</dbReference>
<feature type="compositionally biased region" description="Polar residues" evidence="6">
    <location>
        <begin position="323"/>
        <end position="332"/>
    </location>
</feature>
<dbReference type="InterPro" id="IPR029197">
    <property type="entry name" value="CKAP2_C"/>
</dbReference>
<evidence type="ECO:0000313" key="9">
    <source>
        <dbReference type="Proteomes" id="UP000000539"/>
    </source>
</evidence>
<protein>
    <submittedName>
        <fullName evidence="8">Cytoskeleton associated protein 2</fullName>
    </submittedName>
</protein>
<dbReference type="PANTHER" id="PTHR16076:SF8">
    <property type="entry name" value="CYTOSKELETON-ASSOCIATED PROTEIN 2"/>
    <property type="match status" value="1"/>
</dbReference>
<feature type="compositionally biased region" description="Basic residues" evidence="6">
    <location>
        <begin position="801"/>
        <end position="818"/>
    </location>
</feature>
<feature type="compositionally biased region" description="Basic and acidic residues" evidence="6">
    <location>
        <begin position="819"/>
        <end position="830"/>
    </location>
</feature>
<reference evidence="8" key="2">
    <citation type="submission" date="2025-08" db="UniProtKB">
        <authorList>
            <consortium name="Ensembl"/>
        </authorList>
    </citation>
    <scope>IDENTIFICATION</scope>
    <source>
        <strain evidence="8">broiler</strain>
    </source>
</reference>
<feature type="region of interest" description="Disordered" evidence="6">
    <location>
        <begin position="895"/>
        <end position="936"/>
    </location>
</feature>
<keyword evidence="4" id="KW-0597">Phosphoprotein</keyword>
<name>A0A8V0XFY2_CHICK</name>
<feature type="region of interest" description="Disordered" evidence="6">
    <location>
        <begin position="757"/>
        <end position="856"/>
    </location>
</feature>
<feature type="domain" description="Cytoskeleton-associated protein 2 C-terminal" evidence="7">
    <location>
        <begin position="804"/>
        <end position="926"/>
    </location>
</feature>
<feature type="compositionally biased region" description="Basic and acidic residues" evidence="6">
    <location>
        <begin position="222"/>
        <end position="233"/>
    </location>
</feature>
<gene>
    <name evidence="8" type="primary">CKAP2</name>
</gene>
<evidence type="ECO:0000256" key="6">
    <source>
        <dbReference type="SAM" id="MobiDB-lite"/>
    </source>
</evidence>
<evidence type="ECO:0000259" key="7">
    <source>
        <dbReference type="Pfam" id="PF15297"/>
    </source>
</evidence>
<comment type="subcellular location">
    <subcellularLocation>
        <location evidence="1">Cytoplasm</location>
        <location evidence="1">Cytoskeleton</location>
    </subcellularLocation>
</comment>
<evidence type="ECO:0000256" key="4">
    <source>
        <dbReference type="ARBA" id="ARBA00022553"/>
    </source>
</evidence>
<accession>A0A8V0XFY2</accession>
<keyword evidence="5" id="KW-0206">Cytoskeleton</keyword>
<reference evidence="8" key="1">
    <citation type="submission" date="2020-11" db="EMBL/GenBank/DDBJ databases">
        <title>Gallus gallus (Chicken) genome, bGalGal1, GRCg7b, maternal haplotype autosomes + Z &amp; W.</title>
        <authorList>
            <person name="Warren W."/>
            <person name="Formenti G."/>
            <person name="Fedrigo O."/>
            <person name="Haase B."/>
            <person name="Mountcastle J."/>
            <person name="Balacco J."/>
            <person name="Tracey A."/>
            <person name="Schneider V."/>
            <person name="Okimoto R."/>
            <person name="Cheng H."/>
            <person name="Hawken R."/>
            <person name="Howe K."/>
            <person name="Jarvis E.D."/>
        </authorList>
    </citation>
    <scope>NUCLEOTIDE SEQUENCE [LARGE SCALE GENOMIC DNA]</scope>
    <source>
        <strain evidence="8">Broiler</strain>
    </source>
</reference>
<evidence type="ECO:0000256" key="1">
    <source>
        <dbReference type="ARBA" id="ARBA00004245"/>
    </source>
</evidence>
<organism evidence="8 9">
    <name type="scientific">Gallus gallus</name>
    <name type="common">Chicken</name>
    <dbReference type="NCBI Taxonomy" id="9031"/>
    <lineage>
        <taxon>Eukaryota</taxon>
        <taxon>Metazoa</taxon>
        <taxon>Chordata</taxon>
        <taxon>Craniata</taxon>
        <taxon>Vertebrata</taxon>
        <taxon>Euteleostomi</taxon>
        <taxon>Archelosauria</taxon>
        <taxon>Archosauria</taxon>
        <taxon>Dinosauria</taxon>
        <taxon>Saurischia</taxon>
        <taxon>Theropoda</taxon>
        <taxon>Coelurosauria</taxon>
        <taxon>Aves</taxon>
        <taxon>Neognathae</taxon>
        <taxon>Galloanserae</taxon>
        <taxon>Galliformes</taxon>
        <taxon>Phasianidae</taxon>
        <taxon>Phasianinae</taxon>
        <taxon>Gallus</taxon>
    </lineage>
</organism>
<dbReference type="FunCoup" id="A0A8V0XFY2">
    <property type="interactions" value="759"/>
</dbReference>
<sequence>MRHRGTRSAGTVGTGWRLDEMTLELFSNLNDSVIRRAKPCQTSQQRVRGALRLRLTLLLSYVPSRPPVPPSARNPQQHPAFSQLPRPRPSRHSRPGRAASRSRHLLLPVVEAHAALLEHQRLSQLQQPAGPGEPIHGGPGGTLRSLGETRPQPPLSSGRQRASRALPQPLQPRRRGALRRQPEERPPFSHHSALQRRLRERPPSSRRGAGSTIGPFNSRGRPIREAERGGDFKRRGRSLPVRPWQRGSPRSSPPAADPSRGTERRQKVEEYLSRKKTFSGMPIHENETSISSRTRKAASNKLQDKTKLSASPKPEMEDKENANELSWDQSSRTSEENIILKSSTITLASEPSYNPEDHTSVNKATEIKSQCVLLSKSLQVKTIKEKQLMAEKHNSNVSLPRKPVLGTYRGRVIQSKINSFRKAPKSEGEKSSLSDEKLLTSATKPAVKSLSRGSCNVVLKTAKVTSYPNSVKPNCVPPLQSKPSVKPAINSQPSLNKQPSASAIVPKKLPAQKMTGKRGSQQPKAASKNSDHGPLGVKKCEDRCEDGKPEAPAKQFPVPSGKLGQDYKANSIKKSLFLKESAEERRVRLAEWRASRGKVMKRPPTSVLLGTQPKIEEQELSSTGGSLDNELNSEEVNKTLTECLQLAEQGCQGNKARAMLEELIKSIPGAKKLAKYWICWMRLEQMGPPEHLVASYEEAILAGAMPRDELRRVLIDAIRNTENLVKSEDGGAVIETHVSGVVEISKELDSSVEQVHETFKDLNVDDQKAENDDKKEETGNEEVKKEDQDLVFKPEEEILPKKNKKHKNKERTKKKGKCERKEQSEDKVKDTAQTVNSPEKDNDTDSLISYNPSTNPYLESVKMHYEGNDSDAKELKITTPLRYSLRIREKMYKYSDTPKDSHVSSSEQLQELESKATALIHKQNDKLEETSTEVEE</sequence>